<proteinExistence type="predicted"/>
<reference evidence="4 5" key="1">
    <citation type="submission" date="2020-04" db="EMBL/GenBank/DDBJ databases">
        <title>Draft genome sequence of Caldanaerobacter sunterraneus. strain 1523vc isolated from Griffin hot spring, Kamchatka, Russia.</title>
        <authorList>
            <person name="Toshchakov S.V."/>
            <person name="Podosokorskaya O.A."/>
            <person name="Kublanov I.V."/>
            <person name="Korzhenkov A."/>
            <person name="Patrushev M.V."/>
        </authorList>
    </citation>
    <scope>NUCLEOTIDE SEQUENCE [LARGE SCALE GENOMIC DNA]</scope>
    <source>
        <strain evidence="4 5">1523vc</strain>
    </source>
</reference>
<dbReference type="Pfam" id="PF13407">
    <property type="entry name" value="Peripla_BP_4"/>
    <property type="match status" value="1"/>
</dbReference>
<gene>
    <name evidence="4" type="primary">xylF</name>
    <name evidence="4" type="ORF">HKI81_06165</name>
</gene>
<dbReference type="CDD" id="cd19991">
    <property type="entry name" value="PBP1_ABC_xylose_binding"/>
    <property type="match status" value="1"/>
</dbReference>
<dbReference type="PANTHER" id="PTHR30036:SF1">
    <property type="entry name" value="D-XYLOSE-BINDING PERIPLASMIC PROTEIN"/>
    <property type="match status" value="1"/>
</dbReference>
<evidence type="ECO:0000313" key="4">
    <source>
        <dbReference type="EMBL" id="NNG66829.1"/>
    </source>
</evidence>
<sequence>MLKRSFSKKLTLLIVLMFTLGIILSGCVTTQNNQPNSSSTTPSSNESAKAPEKLKIGFSMDNLALERWQKDRDLFVKRAQELGAEVLVQSANSDPQLQYSQCQNLLAQGIQVLVILPTDGSAIAPIVEEAHKAGVKVLAYDRLIMNSDLDYYVSFDNVKVGELQAEAITKLVPKGRYFLLEGSPTDNNAKLFYEGQMKVLKPLVEKGDIKIVGEQWAKNWDTNEAYKIMQNALVANNNKIDAVVAANDSTALGAIRALEEQGLAGKVPISGQDADLANCQLIVEGKQTMTVYKPIVLEATKAAEMAVAMAKGEKVETNGTVNNGKIDVPSMLLTPIAVDKNNIVDTVIKDGFQKLEEVYKNVPKDQWPKQ</sequence>
<dbReference type="InterPro" id="IPR028082">
    <property type="entry name" value="Peripla_BP_I"/>
</dbReference>
<comment type="caution">
    <text evidence="4">The sequence shown here is derived from an EMBL/GenBank/DDBJ whole genome shotgun (WGS) entry which is preliminary data.</text>
</comment>
<organism evidence="4 5">
    <name type="scientific">Caldanaerobacter subterraneus</name>
    <dbReference type="NCBI Taxonomy" id="911092"/>
    <lineage>
        <taxon>Bacteria</taxon>
        <taxon>Bacillati</taxon>
        <taxon>Bacillota</taxon>
        <taxon>Clostridia</taxon>
        <taxon>Thermoanaerobacterales</taxon>
        <taxon>Thermoanaerobacteraceae</taxon>
        <taxon>Caldanaerobacter</taxon>
    </lineage>
</organism>
<dbReference type="Gene3D" id="3.40.50.2300">
    <property type="match status" value="2"/>
</dbReference>
<dbReference type="InterPro" id="IPR025997">
    <property type="entry name" value="SBP_2_dom"/>
</dbReference>
<evidence type="ECO:0000259" key="3">
    <source>
        <dbReference type="Pfam" id="PF13407"/>
    </source>
</evidence>
<evidence type="ECO:0000256" key="1">
    <source>
        <dbReference type="ARBA" id="ARBA00004196"/>
    </source>
</evidence>
<evidence type="ECO:0000313" key="5">
    <source>
        <dbReference type="Proteomes" id="UP000529861"/>
    </source>
</evidence>
<dbReference type="GO" id="GO:0015753">
    <property type="term" value="P:D-xylose transmembrane transport"/>
    <property type="evidence" value="ECO:0007669"/>
    <property type="project" value="InterPro"/>
</dbReference>
<dbReference type="GO" id="GO:0030288">
    <property type="term" value="C:outer membrane-bounded periplasmic space"/>
    <property type="evidence" value="ECO:0007669"/>
    <property type="project" value="TreeGrafter"/>
</dbReference>
<dbReference type="InterPro" id="IPR013456">
    <property type="entry name" value="XylF"/>
</dbReference>
<dbReference type="EMBL" id="JABEQB010000014">
    <property type="protein sequence ID" value="NNG66829.1"/>
    <property type="molecule type" value="Genomic_DNA"/>
</dbReference>
<dbReference type="GO" id="GO:0048029">
    <property type="term" value="F:monosaccharide binding"/>
    <property type="evidence" value="ECO:0007669"/>
    <property type="project" value="InterPro"/>
</dbReference>
<accession>A0A7Y2L6T3</accession>
<dbReference type="PROSITE" id="PS51257">
    <property type="entry name" value="PROKAR_LIPOPROTEIN"/>
    <property type="match status" value="1"/>
</dbReference>
<name>A0A7Y2L6T3_9THEO</name>
<dbReference type="InterPro" id="IPR050555">
    <property type="entry name" value="Bact_Solute-Bind_Prot2"/>
</dbReference>
<keyword evidence="2" id="KW-0732">Signal</keyword>
<dbReference type="PANTHER" id="PTHR30036">
    <property type="entry name" value="D-XYLOSE-BINDING PERIPLASMIC PROTEIN"/>
    <property type="match status" value="1"/>
</dbReference>
<dbReference type="Proteomes" id="UP000529861">
    <property type="component" value="Unassembled WGS sequence"/>
</dbReference>
<dbReference type="NCBIfam" id="TIGR02634">
    <property type="entry name" value="xylF"/>
    <property type="match status" value="1"/>
</dbReference>
<evidence type="ECO:0000256" key="2">
    <source>
        <dbReference type="ARBA" id="ARBA00022729"/>
    </source>
</evidence>
<protein>
    <submittedName>
        <fullName evidence="4">D-xylose ABC transporter substrate-binding protein</fullName>
    </submittedName>
</protein>
<comment type="subcellular location">
    <subcellularLocation>
        <location evidence="1">Cell envelope</location>
    </subcellularLocation>
</comment>
<feature type="domain" description="Periplasmic binding protein" evidence="3">
    <location>
        <begin position="56"/>
        <end position="314"/>
    </location>
</feature>
<dbReference type="AlphaFoldDB" id="A0A7Y2L6T3"/>
<dbReference type="SUPFAM" id="SSF53822">
    <property type="entry name" value="Periplasmic binding protein-like I"/>
    <property type="match status" value="1"/>
</dbReference>